<dbReference type="InterPro" id="IPR011047">
    <property type="entry name" value="Quinoprotein_ADH-like_sf"/>
</dbReference>
<reference evidence="2 3" key="1">
    <citation type="journal article" date="2019" name="Nat. Commun.">
        <title>A new type of DNA phosphorothioation-based antiviral system in archaea.</title>
        <authorList>
            <person name="Xiong L."/>
            <person name="Liu S."/>
            <person name="Chen S."/>
            <person name="Xiao Y."/>
            <person name="Zhu B."/>
            <person name="Gao Y."/>
            <person name="Zhang Y."/>
            <person name="Chen B."/>
            <person name="Luo J."/>
            <person name="Deng Z."/>
            <person name="Chen X."/>
            <person name="Wang L."/>
            <person name="Chen S."/>
        </authorList>
    </citation>
    <scope>NUCLEOTIDE SEQUENCE [LARGE SCALE GENOMIC DNA]</scope>
    <source>
        <strain evidence="2 3">CBA1105</strain>
    </source>
</reference>
<dbReference type="AlphaFoldDB" id="A0A4D6HFQ8"/>
<evidence type="ECO:0000313" key="2">
    <source>
        <dbReference type="EMBL" id="QCC52849.1"/>
    </source>
</evidence>
<gene>
    <name evidence="2" type="ORF">DV733_01580</name>
</gene>
<dbReference type="SUPFAM" id="SSF50998">
    <property type="entry name" value="Quinoprotein alcohol dehydrogenase-like"/>
    <property type="match status" value="1"/>
</dbReference>
<dbReference type="KEGG" id="hsn:DV733_01580"/>
<sequence>MISSPSGPTTSANDSTVSGIGLAMARRTVGSGKTLASTSRRATKYFPETPERMSMDTGDGGLSRRSVLGGVAATLTAGAGCLGSGLSPASKPGDWPQRGYDAGHTNYKTAGSPPLDDASLAWQVGETAATVDTRNISEDIWHAGLVVGDGTVLTQRGTTIALDDGRVKRRTECLDEGGRPALVGVARTESYADGVLLSTALDRGPAADHDGPELYGLRPSIPQSPGGRCAASRRWTAGSPRDVRVTRAGAITDGTVLAASEGLAAIDADDGSVSWRAAGREVEAFCATGEHVFVQRQPLDAADALSILDRDGGERQTTLGTAVDDRLVAARDGMAYLRTATAAIARDLDRDREPTARLVAVDGAAGEIEWRTDLTEASGFGAAIREIGGVAVGPDSIFLTVQGDGGTTVCLALDVRDGSVQWSRRTSASPWVVATDEAVYLSGGDVACLDRSTGEVRWRWSPASANARGPLVIADRRLLVPGEYTLYALEEA</sequence>
<evidence type="ECO:0000259" key="1">
    <source>
        <dbReference type="Pfam" id="PF13360"/>
    </source>
</evidence>
<name>A0A4D6HFQ8_9EURY</name>
<organism evidence="2 3">
    <name type="scientific">Halapricum salinum</name>
    <dbReference type="NCBI Taxonomy" id="1457250"/>
    <lineage>
        <taxon>Archaea</taxon>
        <taxon>Methanobacteriati</taxon>
        <taxon>Methanobacteriota</taxon>
        <taxon>Stenosarchaea group</taxon>
        <taxon>Halobacteria</taxon>
        <taxon>Halobacteriales</taxon>
        <taxon>Haloarculaceae</taxon>
        <taxon>Halapricum</taxon>
    </lineage>
</organism>
<keyword evidence="3" id="KW-1185">Reference proteome</keyword>
<dbReference type="Proteomes" id="UP000296706">
    <property type="component" value="Chromosome"/>
</dbReference>
<dbReference type="EMBL" id="CP031310">
    <property type="protein sequence ID" value="QCC52849.1"/>
    <property type="molecule type" value="Genomic_DNA"/>
</dbReference>
<feature type="domain" description="Pyrrolo-quinoline quinone repeat" evidence="1">
    <location>
        <begin position="411"/>
        <end position="490"/>
    </location>
</feature>
<dbReference type="InterPro" id="IPR015943">
    <property type="entry name" value="WD40/YVTN_repeat-like_dom_sf"/>
</dbReference>
<dbReference type="Pfam" id="PF13360">
    <property type="entry name" value="PQQ_2"/>
    <property type="match status" value="1"/>
</dbReference>
<evidence type="ECO:0000313" key="3">
    <source>
        <dbReference type="Proteomes" id="UP000296706"/>
    </source>
</evidence>
<accession>A0A4D6HFQ8</accession>
<dbReference type="Gene3D" id="2.130.10.10">
    <property type="entry name" value="YVTN repeat-like/Quinoprotein amine dehydrogenase"/>
    <property type="match status" value="2"/>
</dbReference>
<protein>
    <recommendedName>
        <fullName evidence="1">Pyrrolo-quinoline quinone repeat domain-containing protein</fullName>
    </recommendedName>
</protein>
<dbReference type="InterPro" id="IPR002372">
    <property type="entry name" value="PQQ_rpt_dom"/>
</dbReference>
<proteinExistence type="predicted"/>
<dbReference type="STRING" id="1457250.GCA_000755225_02612"/>